<dbReference type="NCBIfam" id="TIGR03988">
    <property type="entry name" value="antisig_RsrA"/>
    <property type="match status" value="1"/>
</dbReference>
<dbReference type="EMBL" id="BSRZ01000001">
    <property type="protein sequence ID" value="GLW62377.1"/>
    <property type="molecule type" value="Genomic_DNA"/>
</dbReference>
<name>A0A9W6PRZ6_9ACTN</name>
<evidence type="ECO:0000256" key="3">
    <source>
        <dbReference type="SAM" id="MobiDB-lite"/>
    </source>
</evidence>
<feature type="domain" description="Putative zinc-finger" evidence="4">
    <location>
        <begin position="11"/>
        <end position="44"/>
    </location>
</feature>
<sequence>MSCGDHHETPCSEVLARVYAYLDGELDQQGCGEVKQHLDECGPCLREYGLEEAVKKLVGKSCGCEPVPADLRAKVMSRIEQLCGELKAAEAVGEETPEPAAGEQSAESRAAEKQTAGKAERHPAD</sequence>
<keyword evidence="6" id="KW-1185">Reference proteome</keyword>
<dbReference type="InterPro" id="IPR027383">
    <property type="entry name" value="Znf_put"/>
</dbReference>
<feature type="region of interest" description="Disordered" evidence="3">
    <location>
        <begin position="89"/>
        <end position="125"/>
    </location>
</feature>
<evidence type="ECO:0000313" key="6">
    <source>
        <dbReference type="Proteomes" id="UP001165124"/>
    </source>
</evidence>
<dbReference type="Gene3D" id="1.10.10.1320">
    <property type="entry name" value="Anti-sigma factor, zinc-finger domain"/>
    <property type="match status" value="1"/>
</dbReference>
<evidence type="ECO:0000313" key="5">
    <source>
        <dbReference type="EMBL" id="GLW62377.1"/>
    </source>
</evidence>
<protein>
    <submittedName>
        <fullName evidence="5">Anti-sigma factor RsrA</fullName>
    </submittedName>
</protein>
<gene>
    <name evidence="5" type="primary">rsrA</name>
    <name evidence="5" type="ORF">Arub01_06210</name>
</gene>
<proteinExistence type="predicted"/>
<keyword evidence="2" id="KW-0804">Transcription</keyword>
<reference evidence="5" key="1">
    <citation type="submission" date="2023-02" db="EMBL/GenBank/DDBJ databases">
        <title>Actinomadura rubrobrunea NBRC 14622.</title>
        <authorList>
            <person name="Ichikawa N."/>
            <person name="Sato H."/>
            <person name="Tonouchi N."/>
        </authorList>
    </citation>
    <scope>NUCLEOTIDE SEQUENCE</scope>
    <source>
        <strain evidence="5">NBRC 14622</strain>
    </source>
</reference>
<dbReference type="InterPro" id="IPR024020">
    <property type="entry name" value="Anit_sigma_mycothiol_RsrA"/>
</dbReference>
<accession>A0A9W6PRZ6</accession>
<evidence type="ECO:0000256" key="2">
    <source>
        <dbReference type="ARBA" id="ARBA00023163"/>
    </source>
</evidence>
<dbReference type="InterPro" id="IPR041916">
    <property type="entry name" value="Anti_sigma_zinc_sf"/>
</dbReference>
<organism evidence="5 6">
    <name type="scientific">Actinomadura rubrobrunea</name>
    <dbReference type="NCBI Taxonomy" id="115335"/>
    <lineage>
        <taxon>Bacteria</taxon>
        <taxon>Bacillati</taxon>
        <taxon>Actinomycetota</taxon>
        <taxon>Actinomycetes</taxon>
        <taxon>Streptosporangiales</taxon>
        <taxon>Thermomonosporaceae</taxon>
        <taxon>Actinomadura</taxon>
    </lineage>
</organism>
<keyword evidence="1" id="KW-0805">Transcription regulation</keyword>
<evidence type="ECO:0000259" key="4">
    <source>
        <dbReference type="Pfam" id="PF13490"/>
    </source>
</evidence>
<comment type="caution">
    <text evidence="5">The sequence shown here is derived from an EMBL/GenBank/DDBJ whole genome shotgun (WGS) entry which is preliminary data.</text>
</comment>
<dbReference type="AlphaFoldDB" id="A0A9W6PRZ6"/>
<dbReference type="Proteomes" id="UP001165124">
    <property type="component" value="Unassembled WGS sequence"/>
</dbReference>
<evidence type="ECO:0000256" key="1">
    <source>
        <dbReference type="ARBA" id="ARBA00023015"/>
    </source>
</evidence>
<dbReference type="Pfam" id="PF13490">
    <property type="entry name" value="zf-HC2"/>
    <property type="match status" value="1"/>
</dbReference>